<evidence type="ECO:0000256" key="1">
    <source>
        <dbReference type="ARBA" id="ARBA00022723"/>
    </source>
</evidence>
<dbReference type="Pfam" id="PF00096">
    <property type="entry name" value="zf-C2H2"/>
    <property type="match status" value="1"/>
</dbReference>
<protein>
    <submittedName>
        <fullName evidence="8">Protein snail homolog Sna</fullName>
    </submittedName>
</protein>
<proteinExistence type="predicted"/>
<gene>
    <name evidence="8" type="primary">LOC107263936</name>
</gene>
<dbReference type="InterPro" id="IPR036236">
    <property type="entry name" value="Znf_C2H2_sf"/>
</dbReference>
<reference evidence="8" key="1">
    <citation type="submission" date="2025-08" db="UniProtKB">
        <authorList>
            <consortium name="RefSeq"/>
        </authorList>
    </citation>
    <scope>IDENTIFICATION</scope>
</reference>
<dbReference type="FunFam" id="3.30.160.60:FF:000110">
    <property type="entry name" value="Zinc finger protein-like"/>
    <property type="match status" value="1"/>
</dbReference>
<dbReference type="Gene3D" id="3.30.160.60">
    <property type="entry name" value="Classic Zinc Finger"/>
    <property type="match status" value="1"/>
</dbReference>
<keyword evidence="1" id="KW-0479">Metal-binding</keyword>
<dbReference type="RefSeq" id="XP_024937200.1">
    <property type="nucleotide sequence ID" value="XM_025081432.1"/>
</dbReference>
<evidence type="ECO:0000313" key="7">
    <source>
        <dbReference type="Proteomes" id="UP000694920"/>
    </source>
</evidence>
<evidence type="ECO:0000256" key="4">
    <source>
        <dbReference type="ARBA" id="ARBA00022833"/>
    </source>
</evidence>
<keyword evidence="7" id="KW-1185">Reference proteome</keyword>
<evidence type="ECO:0000256" key="2">
    <source>
        <dbReference type="ARBA" id="ARBA00022737"/>
    </source>
</evidence>
<dbReference type="SUPFAM" id="SSF57667">
    <property type="entry name" value="beta-beta-alpha zinc fingers"/>
    <property type="match status" value="1"/>
</dbReference>
<name>A0AAJ7RB27_CEPCN</name>
<organism evidence="7 8">
    <name type="scientific">Cephus cinctus</name>
    <name type="common">Wheat stem sawfly</name>
    <dbReference type="NCBI Taxonomy" id="211228"/>
    <lineage>
        <taxon>Eukaryota</taxon>
        <taxon>Metazoa</taxon>
        <taxon>Ecdysozoa</taxon>
        <taxon>Arthropoda</taxon>
        <taxon>Hexapoda</taxon>
        <taxon>Insecta</taxon>
        <taxon>Pterygota</taxon>
        <taxon>Neoptera</taxon>
        <taxon>Endopterygota</taxon>
        <taxon>Hymenoptera</taxon>
        <taxon>Cephoidea</taxon>
        <taxon>Cephidae</taxon>
        <taxon>Cephus</taxon>
    </lineage>
</organism>
<dbReference type="Proteomes" id="UP000694920">
    <property type="component" value="Unplaced"/>
</dbReference>
<feature type="domain" description="C2H2-type" evidence="6">
    <location>
        <begin position="148"/>
        <end position="171"/>
    </location>
</feature>
<dbReference type="AlphaFoldDB" id="A0AAJ7RB27"/>
<dbReference type="GeneID" id="107263936"/>
<sequence>MEFPRLGCWIRARYFYEIKTFLKYHTFKDSTSQQSSSGQKCKMVYIVRPNSQQTVLPIEFVDTSALPREQPTTPNKTPVIAKIESGVQFEMGEWKTLTSRPSTSRLPISNATKLTDLHLCLKCKTGFTSIDGLSRHLKYDCSTTAKSYSCSKCKKSFQNQVELNKHMLTHSYFV</sequence>
<keyword evidence="3 5" id="KW-0863">Zinc-finger</keyword>
<dbReference type="KEGG" id="ccin:107263936"/>
<dbReference type="SMART" id="SM00355">
    <property type="entry name" value="ZnF_C2H2"/>
    <property type="match status" value="2"/>
</dbReference>
<evidence type="ECO:0000259" key="6">
    <source>
        <dbReference type="PROSITE" id="PS50157"/>
    </source>
</evidence>
<accession>A0AAJ7RB27</accession>
<dbReference type="PROSITE" id="PS50157">
    <property type="entry name" value="ZINC_FINGER_C2H2_2"/>
    <property type="match status" value="1"/>
</dbReference>
<keyword evidence="2" id="KW-0677">Repeat</keyword>
<evidence type="ECO:0000256" key="3">
    <source>
        <dbReference type="ARBA" id="ARBA00022771"/>
    </source>
</evidence>
<keyword evidence="4" id="KW-0862">Zinc</keyword>
<evidence type="ECO:0000313" key="8">
    <source>
        <dbReference type="RefSeq" id="XP_024937200.1"/>
    </source>
</evidence>
<evidence type="ECO:0000256" key="5">
    <source>
        <dbReference type="PROSITE-ProRule" id="PRU00042"/>
    </source>
</evidence>
<dbReference type="PROSITE" id="PS00028">
    <property type="entry name" value="ZINC_FINGER_C2H2_1"/>
    <property type="match status" value="1"/>
</dbReference>
<dbReference type="GO" id="GO:0008270">
    <property type="term" value="F:zinc ion binding"/>
    <property type="evidence" value="ECO:0007669"/>
    <property type="project" value="UniProtKB-KW"/>
</dbReference>
<dbReference type="InterPro" id="IPR013087">
    <property type="entry name" value="Znf_C2H2_type"/>
</dbReference>